<feature type="domain" description="Threonine/serine exporter-like N-terminal" evidence="8">
    <location>
        <begin position="1"/>
        <end position="83"/>
    </location>
</feature>
<protein>
    <submittedName>
        <fullName evidence="9">Threonine/serine exporter family protein</fullName>
    </submittedName>
</protein>
<keyword evidence="3 7" id="KW-0812">Transmembrane</keyword>
<dbReference type="InterPro" id="IPR010619">
    <property type="entry name" value="ThrE-like_N"/>
</dbReference>
<comment type="caution">
    <text evidence="9">The sequence shown here is derived from an EMBL/GenBank/DDBJ whole genome shotgun (WGS) entry which is preliminary data.</text>
</comment>
<evidence type="ECO:0000256" key="6">
    <source>
        <dbReference type="ARBA" id="ARBA00034125"/>
    </source>
</evidence>
<comment type="similarity">
    <text evidence="6">Belongs to the ThrE exporter (TC 2.A.79) family.</text>
</comment>
<dbReference type="RefSeq" id="WP_323468190.1">
    <property type="nucleotide sequence ID" value="NZ_JAWJAY010001065.1"/>
</dbReference>
<comment type="subcellular location">
    <subcellularLocation>
        <location evidence="1">Cell membrane</location>
        <topology evidence="1">Multi-pass membrane protein</topology>
    </subcellularLocation>
</comment>
<dbReference type="PANTHER" id="PTHR34390">
    <property type="entry name" value="UPF0442 PROTEIN YJJB-RELATED"/>
    <property type="match status" value="1"/>
</dbReference>
<proteinExistence type="inferred from homology"/>
<organism evidence="9 10">
    <name type="scientific">Alkalihalophilus pseudofirmus</name>
    <name type="common">Bacillus pseudofirmus</name>
    <dbReference type="NCBI Taxonomy" id="79885"/>
    <lineage>
        <taxon>Bacteria</taxon>
        <taxon>Bacillati</taxon>
        <taxon>Bacillota</taxon>
        <taxon>Bacilli</taxon>
        <taxon>Bacillales</taxon>
        <taxon>Bacillaceae</taxon>
        <taxon>Alkalihalophilus</taxon>
    </lineage>
</organism>
<reference evidence="9" key="1">
    <citation type="submission" date="2023-10" db="EMBL/GenBank/DDBJ databases">
        <title>Screening of Alkalihalophilus pseudofirmusBZ-TG-HK211 and Its Alleviation of Salt Stress on Rapeseed Growth.</title>
        <authorList>
            <person name="Zhao B."/>
            <person name="Guo T."/>
        </authorList>
    </citation>
    <scope>NUCLEOTIDE SEQUENCE</scope>
    <source>
        <strain evidence="9">BZ-TG-HK211</strain>
    </source>
</reference>
<name>A0AAJ2NTD5_ALKPS</name>
<dbReference type="PANTHER" id="PTHR34390:SF2">
    <property type="entry name" value="SUCCINATE TRANSPORTER SUBUNIT YJJP-RELATED"/>
    <property type="match status" value="1"/>
</dbReference>
<gene>
    <name evidence="9" type="ORF">RYX45_23805</name>
</gene>
<evidence type="ECO:0000256" key="7">
    <source>
        <dbReference type="SAM" id="Phobius"/>
    </source>
</evidence>
<dbReference type="Pfam" id="PF06738">
    <property type="entry name" value="ThrE"/>
    <property type="match status" value="1"/>
</dbReference>
<evidence type="ECO:0000256" key="4">
    <source>
        <dbReference type="ARBA" id="ARBA00022989"/>
    </source>
</evidence>
<keyword evidence="2" id="KW-1003">Cell membrane</keyword>
<feature type="non-terminal residue" evidence="9">
    <location>
        <position position="83"/>
    </location>
</feature>
<sequence>AVISGGMGYLSFVYFHRFVSVKFFSEFLASFVIGLLAFLFVKIGVGQQLEKIIIGSVMPLVPGLLVTNAIRDLMAGHLVAGLS</sequence>
<evidence type="ECO:0000256" key="1">
    <source>
        <dbReference type="ARBA" id="ARBA00004651"/>
    </source>
</evidence>
<evidence type="ECO:0000313" key="10">
    <source>
        <dbReference type="Proteomes" id="UP001285636"/>
    </source>
</evidence>
<dbReference type="EMBL" id="JAWJAY010001065">
    <property type="protein sequence ID" value="MDV2888193.1"/>
    <property type="molecule type" value="Genomic_DNA"/>
</dbReference>
<evidence type="ECO:0000256" key="3">
    <source>
        <dbReference type="ARBA" id="ARBA00022692"/>
    </source>
</evidence>
<evidence type="ECO:0000259" key="8">
    <source>
        <dbReference type="Pfam" id="PF06738"/>
    </source>
</evidence>
<keyword evidence="4 7" id="KW-1133">Transmembrane helix</keyword>
<evidence type="ECO:0000313" key="9">
    <source>
        <dbReference type="EMBL" id="MDV2888193.1"/>
    </source>
</evidence>
<evidence type="ECO:0000256" key="2">
    <source>
        <dbReference type="ARBA" id="ARBA00022475"/>
    </source>
</evidence>
<dbReference type="GO" id="GO:0005886">
    <property type="term" value="C:plasma membrane"/>
    <property type="evidence" value="ECO:0007669"/>
    <property type="project" value="UniProtKB-SubCell"/>
</dbReference>
<feature type="transmembrane region" description="Helical" evidence="7">
    <location>
        <begin position="27"/>
        <end position="45"/>
    </location>
</feature>
<feature type="non-terminal residue" evidence="9">
    <location>
        <position position="1"/>
    </location>
</feature>
<dbReference type="Proteomes" id="UP001285636">
    <property type="component" value="Unassembled WGS sequence"/>
</dbReference>
<keyword evidence="5 7" id="KW-0472">Membrane</keyword>
<dbReference type="AlphaFoldDB" id="A0AAJ2NTD5"/>
<feature type="transmembrane region" description="Helical" evidence="7">
    <location>
        <begin position="52"/>
        <end position="70"/>
    </location>
</feature>
<evidence type="ECO:0000256" key="5">
    <source>
        <dbReference type="ARBA" id="ARBA00023136"/>
    </source>
</evidence>
<dbReference type="GO" id="GO:0022857">
    <property type="term" value="F:transmembrane transporter activity"/>
    <property type="evidence" value="ECO:0007669"/>
    <property type="project" value="InterPro"/>
</dbReference>
<dbReference type="GO" id="GO:0015744">
    <property type="term" value="P:succinate transport"/>
    <property type="evidence" value="ECO:0007669"/>
    <property type="project" value="TreeGrafter"/>
</dbReference>
<accession>A0AAJ2NTD5</accession>
<dbReference type="InterPro" id="IPR050539">
    <property type="entry name" value="ThrE_Dicarb/AminoAcid_Exp"/>
</dbReference>